<protein>
    <submittedName>
        <fullName evidence="1">Uncharacterized protein</fullName>
    </submittedName>
</protein>
<dbReference type="Proteomes" id="UP001057474">
    <property type="component" value="Chromosome"/>
</dbReference>
<evidence type="ECO:0000313" key="1">
    <source>
        <dbReference type="EMBL" id="USQ14789.1"/>
    </source>
</evidence>
<organism evidence="1 2">
    <name type="scientific">Legionella lytica</name>
    <dbReference type="NCBI Taxonomy" id="96232"/>
    <lineage>
        <taxon>Bacteria</taxon>
        <taxon>Pseudomonadati</taxon>
        <taxon>Pseudomonadota</taxon>
        <taxon>Gammaproteobacteria</taxon>
        <taxon>Legionellales</taxon>
        <taxon>Legionellaceae</taxon>
        <taxon>Legionella</taxon>
    </lineage>
</organism>
<accession>A0ABY4YCJ3</accession>
<dbReference type="EMBL" id="CP071527">
    <property type="protein sequence ID" value="USQ14789.1"/>
    <property type="molecule type" value="Genomic_DNA"/>
</dbReference>
<name>A0ABY4YCJ3_9GAMM</name>
<gene>
    <name evidence="1" type="ORF">J2N86_05670</name>
</gene>
<dbReference type="RefSeq" id="WP_252581575.1">
    <property type="nucleotide sequence ID" value="NZ_CP071527.1"/>
</dbReference>
<proteinExistence type="predicted"/>
<sequence length="45" mass="5001">MIITWPLIALPAAKAAVEENKATASIDFKKVFFGVFIADIIFIIY</sequence>
<evidence type="ECO:0000313" key="2">
    <source>
        <dbReference type="Proteomes" id="UP001057474"/>
    </source>
</evidence>
<reference evidence="1" key="1">
    <citation type="submission" date="2021-03" db="EMBL/GenBank/DDBJ databases">
        <title>Legionella lytica PCM 2298.</title>
        <authorList>
            <person name="Koper P."/>
        </authorList>
    </citation>
    <scope>NUCLEOTIDE SEQUENCE</scope>
    <source>
        <strain evidence="1">PCM 2298</strain>
    </source>
</reference>
<keyword evidence="2" id="KW-1185">Reference proteome</keyword>